<feature type="transmembrane region" description="Helical" evidence="1">
    <location>
        <begin position="80"/>
        <end position="100"/>
    </location>
</feature>
<evidence type="ECO:0000313" key="3">
    <source>
        <dbReference type="Proteomes" id="UP001163726"/>
    </source>
</evidence>
<keyword evidence="1" id="KW-0472">Membrane</keyword>
<reference evidence="2" key="1">
    <citation type="submission" date="2022-10" db="EMBL/GenBank/DDBJ databases">
        <title>Catenovulum adriacola sp. nov. isolated in the Harbour of Susak.</title>
        <authorList>
            <person name="Schoch T."/>
            <person name="Reich S.J."/>
            <person name="Stoeferle S."/>
            <person name="Flaiz M."/>
            <person name="Kazda M."/>
            <person name="Riedel C.U."/>
            <person name="Duerre P."/>
        </authorList>
    </citation>
    <scope>NUCLEOTIDE SEQUENCE</scope>
    <source>
        <strain evidence="2">TS8</strain>
    </source>
</reference>
<evidence type="ECO:0000313" key="2">
    <source>
        <dbReference type="EMBL" id="WAJ69124.1"/>
    </source>
</evidence>
<keyword evidence="1" id="KW-0812">Transmembrane</keyword>
<name>A0ABY7ALA1_9ALTE</name>
<sequence>MALMHCPNCDKRISDKAETCQYCQHVLVADPEKIDSERRINRIKKASSLMTQSFIALILFIGGLAYSAWYSDTGTSTDKIVAQAITAISFIWYLITRIRIMLFKRAKQ</sequence>
<dbReference type="Proteomes" id="UP001163726">
    <property type="component" value="Chromosome"/>
</dbReference>
<protein>
    <submittedName>
        <fullName evidence="2">Zinc ribbon domain-containing protein</fullName>
    </submittedName>
</protein>
<keyword evidence="3" id="KW-1185">Reference proteome</keyword>
<gene>
    <name evidence="2" type="ORF">OLW01_07955</name>
</gene>
<dbReference type="RefSeq" id="WP_268073314.1">
    <property type="nucleotide sequence ID" value="NZ_CP109965.1"/>
</dbReference>
<dbReference type="EMBL" id="CP109965">
    <property type="protein sequence ID" value="WAJ69124.1"/>
    <property type="molecule type" value="Genomic_DNA"/>
</dbReference>
<organism evidence="2 3">
    <name type="scientific">Catenovulum adriaticum</name>
    <dbReference type="NCBI Taxonomy" id="2984846"/>
    <lineage>
        <taxon>Bacteria</taxon>
        <taxon>Pseudomonadati</taxon>
        <taxon>Pseudomonadota</taxon>
        <taxon>Gammaproteobacteria</taxon>
        <taxon>Alteromonadales</taxon>
        <taxon>Alteromonadaceae</taxon>
        <taxon>Catenovulum</taxon>
    </lineage>
</organism>
<keyword evidence="1" id="KW-1133">Transmembrane helix</keyword>
<evidence type="ECO:0000256" key="1">
    <source>
        <dbReference type="SAM" id="Phobius"/>
    </source>
</evidence>
<proteinExistence type="predicted"/>
<accession>A0ABY7ALA1</accession>
<feature type="transmembrane region" description="Helical" evidence="1">
    <location>
        <begin position="49"/>
        <end position="68"/>
    </location>
</feature>